<keyword evidence="1" id="KW-0285">Flavoprotein</keyword>
<dbReference type="InterPro" id="IPR007050">
    <property type="entry name" value="HTH_bacterioopsin"/>
</dbReference>
<dbReference type="InterPro" id="IPR000014">
    <property type="entry name" value="PAS"/>
</dbReference>
<dbReference type="InterPro" id="IPR035965">
    <property type="entry name" value="PAS-like_dom_sf"/>
</dbReference>
<reference evidence="8" key="2">
    <citation type="submission" date="2022-02" db="EMBL/GenBank/DDBJ databases">
        <authorList>
            <person name="Elcheninov A.G."/>
            <person name="Sorokin D.Y."/>
            <person name="Kublanov I.V."/>
        </authorList>
    </citation>
    <scope>NUCLEOTIDE SEQUENCE</scope>
    <source>
        <strain evidence="8">AArc-St2</strain>
    </source>
</reference>
<dbReference type="Gene3D" id="3.30.450.20">
    <property type="entry name" value="PAS domain"/>
    <property type="match status" value="1"/>
</dbReference>
<dbReference type="PANTHER" id="PTHR47429">
    <property type="entry name" value="PROTEIN TWIN LOV 1"/>
    <property type="match status" value="1"/>
</dbReference>
<dbReference type="RefSeq" id="WP_250582386.1">
    <property type="nucleotide sequence ID" value="NZ_JAKRVX010000001.1"/>
</dbReference>
<keyword evidence="4" id="KW-0805">Transcription regulation</keyword>
<name>A0AAE3FTZ7_9EURY</name>
<dbReference type="SMART" id="SM00086">
    <property type="entry name" value="PAC"/>
    <property type="match status" value="1"/>
</dbReference>
<evidence type="ECO:0000256" key="1">
    <source>
        <dbReference type="ARBA" id="ARBA00022630"/>
    </source>
</evidence>
<dbReference type="PANTHER" id="PTHR47429:SF2">
    <property type="entry name" value="PROTEIN TWIN LOV 1"/>
    <property type="match status" value="1"/>
</dbReference>
<dbReference type="AlphaFoldDB" id="A0AAE3FTZ7"/>
<dbReference type="InterPro" id="IPR000700">
    <property type="entry name" value="PAS-assoc_C"/>
</dbReference>
<sequence>MSTACVLSVLPAQNDRLREACSERSIDVVTAPTVSNAVAQLIDRELPIACVVLSTTAEPDNVSVLVNALLQSEQERPCLLVGREGESQFVVDEDMIETVDFEEGHDIVPTICGWLQKQDVIADQRTHTVPTDAEIAHAVDSAPIGVSITDPSQTDNPLVYVNETWTEMSGYETETLLGKNARVLQGPETDTETVTKIRHAVANNEPITTVLKNYRKDGTSFWNELTLAPVFDANGTLQQYVGFQNDVTERKRAEALARDRTTELAAERAVLDRILTRIDGLFELVVEALIEETTREAIERRICRAVVEADGCSGSWIACVDSEALHIATTSGYTVEGSQTVSYERLSEPIVTAIESTTATLVSGDLCTETPIHPQQSDGEQLLLVPLHYAPKEYGVLGIHIADADLVDDRELTLFESLGAIIATGLHIVETARMWTTNQINETTFKIEDESFLLNEIAAHIGTDVEYLGVGAGSQNGCYELYLTLCSQGCNIDQLTALTPVSAVRRIDEGDGRTTVALTMATTAVFSSFADENAHIVQAHADGATAEVVVTSPVEQDVRSIYTRLTEVYTGVSLRAQKERENRNPSPPEFQATVRSRLTDRQQTAIESAHLNGYFEWPRSVDGDDLAATMDISRQTFHQHLRAAEKKIVDAYLDE</sequence>
<dbReference type="Pfam" id="PF13185">
    <property type="entry name" value="GAF_2"/>
    <property type="match status" value="1"/>
</dbReference>
<dbReference type="EMBL" id="JAKRVX010000001">
    <property type="protein sequence ID" value="MCL9815567.1"/>
    <property type="molecule type" value="Genomic_DNA"/>
</dbReference>
<dbReference type="PROSITE" id="PS50113">
    <property type="entry name" value="PAC"/>
    <property type="match status" value="1"/>
</dbReference>
<dbReference type="SUPFAM" id="SSF55785">
    <property type="entry name" value="PYP-like sensor domain (PAS domain)"/>
    <property type="match status" value="1"/>
</dbReference>
<dbReference type="Pfam" id="PF13426">
    <property type="entry name" value="PAS_9"/>
    <property type="match status" value="1"/>
</dbReference>
<feature type="domain" description="PAC" evidence="7">
    <location>
        <begin position="205"/>
        <end position="259"/>
    </location>
</feature>
<dbReference type="Pfam" id="PF04967">
    <property type="entry name" value="HTH_10"/>
    <property type="match status" value="1"/>
</dbReference>
<accession>A0AAE3FTZ7</accession>
<dbReference type="SUPFAM" id="SSF55781">
    <property type="entry name" value="GAF domain-like"/>
    <property type="match status" value="1"/>
</dbReference>
<dbReference type="PROSITE" id="PS50112">
    <property type="entry name" value="PAS"/>
    <property type="match status" value="1"/>
</dbReference>
<dbReference type="InterPro" id="IPR029016">
    <property type="entry name" value="GAF-like_dom_sf"/>
</dbReference>
<dbReference type="InterPro" id="IPR031803">
    <property type="entry name" value="BAT_GAF/HTH-assoc"/>
</dbReference>
<feature type="domain" description="PAS" evidence="6">
    <location>
        <begin position="131"/>
        <end position="204"/>
    </location>
</feature>
<keyword evidence="5" id="KW-0804">Transcription</keyword>
<dbReference type="CDD" id="cd00130">
    <property type="entry name" value="PAS"/>
    <property type="match status" value="1"/>
</dbReference>
<keyword evidence="3" id="KW-0157">Chromophore</keyword>
<organism evidence="8 9">
    <name type="scientific">Natronocalculus amylovorans</name>
    <dbReference type="NCBI Taxonomy" id="2917812"/>
    <lineage>
        <taxon>Archaea</taxon>
        <taxon>Methanobacteriati</taxon>
        <taxon>Methanobacteriota</taxon>
        <taxon>Stenosarchaea group</taxon>
        <taxon>Halobacteria</taxon>
        <taxon>Halobacteriales</taxon>
        <taxon>Haloferacaceae</taxon>
        <taxon>Natronocalculus</taxon>
    </lineage>
</organism>
<evidence type="ECO:0000256" key="4">
    <source>
        <dbReference type="ARBA" id="ARBA00023015"/>
    </source>
</evidence>
<evidence type="ECO:0000256" key="5">
    <source>
        <dbReference type="ARBA" id="ARBA00023163"/>
    </source>
</evidence>
<evidence type="ECO:0000313" key="9">
    <source>
        <dbReference type="Proteomes" id="UP001203207"/>
    </source>
</evidence>
<dbReference type="Gene3D" id="3.30.450.40">
    <property type="match status" value="1"/>
</dbReference>
<evidence type="ECO:0000259" key="6">
    <source>
        <dbReference type="PROSITE" id="PS50112"/>
    </source>
</evidence>
<dbReference type="InterPro" id="IPR001610">
    <property type="entry name" value="PAC"/>
</dbReference>
<reference evidence="8" key="1">
    <citation type="journal article" date="2022" name="Syst. Appl. Microbiol.">
        <title>Natronocalculus amylovorans gen. nov., sp. nov., and Natranaeroarchaeum aerophilus sp. nov., dominant culturable amylolytic natronoarchaea from hypersaline soda lakes in southwestern Siberia.</title>
        <authorList>
            <person name="Sorokin D.Y."/>
            <person name="Elcheninov A.G."/>
            <person name="Khizhniak T.V."/>
            <person name="Koenen M."/>
            <person name="Bale N.J."/>
            <person name="Damste J.S.S."/>
            <person name="Kublanov I.V."/>
        </authorList>
    </citation>
    <scope>NUCLEOTIDE SEQUENCE</scope>
    <source>
        <strain evidence="8">AArc-St2</strain>
    </source>
</reference>
<evidence type="ECO:0000256" key="3">
    <source>
        <dbReference type="ARBA" id="ARBA00022991"/>
    </source>
</evidence>
<protein>
    <submittedName>
        <fullName evidence="8">Helix-turn-helix domain-containing protein</fullName>
    </submittedName>
</protein>
<comment type="caution">
    <text evidence="8">The sequence shown here is derived from an EMBL/GenBank/DDBJ whole genome shotgun (WGS) entry which is preliminary data.</text>
</comment>
<evidence type="ECO:0000256" key="2">
    <source>
        <dbReference type="ARBA" id="ARBA00022643"/>
    </source>
</evidence>
<keyword evidence="9" id="KW-1185">Reference proteome</keyword>
<evidence type="ECO:0000259" key="7">
    <source>
        <dbReference type="PROSITE" id="PS50113"/>
    </source>
</evidence>
<dbReference type="NCBIfam" id="TIGR00229">
    <property type="entry name" value="sensory_box"/>
    <property type="match status" value="1"/>
</dbReference>
<keyword evidence="2" id="KW-0288">FMN</keyword>
<evidence type="ECO:0000313" key="8">
    <source>
        <dbReference type="EMBL" id="MCL9815567.1"/>
    </source>
</evidence>
<gene>
    <name evidence="8" type="ORF">AArcSt2_01270</name>
</gene>
<proteinExistence type="predicted"/>
<dbReference type="InterPro" id="IPR003018">
    <property type="entry name" value="GAF"/>
</dbReference>
<dbReference type="Proteomes" id="UP001203207">
    <property type="component" value="Unassembled WGS sequence"/>
</dbReference>
<dbReference type="Pfam" id="PF15915">
    <property type="entry name" value="BAT"/>
    <property type="match status" value="1"/>
</dbReference>